<keyword evidence="1" id="KW-1133">Transmembrane helix</keyword>
<dbReference type="OrthoDB" id="3357408at2759"/>
<feature type="transmembrane region" description="Helical" evidence="1">
    <location>
        <begin position="46"/>
        <end position="67"/>
    </location>
</feature>
<evidence type="ECO:0000256" key="1">
    <source>
        <dbReference type="SAM" id="Phobius"/>
    </source>
</evidence>
<dbReference type="Proteomes" id="UP000054549">
    <property type="component" value="Unassembled WGS sequence"/>
</dbReference>
<dbReference type="InParanoid" id="A0A0C2WAA1"/>
<feature type="transmembrane region" description="Helical" evidence="1">
    <location>
        <begin position="122"/>
        <end position="143"/>
    </location>
</feature>
<feature type="transmembrane region" description="Helical" evidence="1">
    <location>
        <begin position="172"/>
        <end position="192"/>
    </location>
</feature>
<feature type="transmembrane region" description="Helical" evidence="1">
    <location>
        <begin position="240"/>
        <end position="263"/>
    </location>
</feature>
<feature type="transmembrane region" description="Helical" evidence="1">
    <location>
        <begin position="12"/>
        <end position="34"/>
    </location>
</feature>
<proteinExistence type="predicted"/>
<gene>
    <name evidence="2" type="ORF">M378DRAFT_15738</name>
</gene>
<keyword evidence="3" id="KW-1185">Reference proteome</keyword>
<evidence type="ECO:0000313" key="3">
    <source>
        <dbReference type="Proteomes" id="UP000054549"/>
    </source>
</evidence>
<keyword evidence="1" id="KW-0812">Transmembrane</keyword>
<keyword evidence="1" id="KW-0472">Membrane</keyword>
<feature type="transmembrane region" description="Helical" evidence="1">
    <location>
        <begin position="87"/>
        <end position="110"/>
    </location>
</feature>
<reference evidence="2 3" key="1">
    <citation type="submission" date="2014-04" db="EMBL/GenBank/DDBJ databases">
        <title>Evolutionary Origins and Diversification of the Mycorrhizal Mutualists.</title>
        <authorList>
            <consortium name="DOE Joint Genome Institute"/>
            <consortium name="Mycorrhizal Genomics Consortium"/>
            <person name="Kohler A."/>
            <person name="Kuo A."/>
            <person name="Nagy L.G."/>
            <person name="Floudas D."/>
            <person name="Copeland A."/>
            <person name="Barry K.W."/>
            <person name="Cichocki N."/>
            <person name="Veneault-Fourrey C."/>
            <person name="LaButti K."/>
            <person name="Lindquist E.A."/>
            <person name="Lipzen A."/>
            <person name="Lundell T."/>
            <person name="Morin E."/>
            <person name="Murat C."/>
            <person name="Riley R."/>
            <person name="Ohm R."/>
            <person name="Sun H."/>
            <person name="Tunlid A."/>
            <person name="Henrissat B."/>
            <person name="Grigoriev I.V."/>
            <person name="Hibbett D.S."/>
            <person name="Martin F."/>
        </authorList>
    </citation>
    <scope>NUCLEOTIDE SEQUENCE [LARGE SCALE GENOMIC DNA]</scope>
    <source>
        <strain evidence="2 3">Koide BX008</strain>
    </source>
</reference>
<organism evidence="2 3">
    <name type="scientific">Amanita muscaria (strain Koide BX008)</name>
    <dbReference type="NCBI Taxonomy" id="946122"/>
    <lineage>
        <taxon>Eukaryota</taxon>
        <taxon>Fungi</taxon>
        <taxon>Dikarya</taxon>
        <taxon>Basidiomycota</taxon>
        <taxon>Agaricomycotina</taxon>
        <taxon>Agaricomycetes</taxon>
        <taxon>Agaricomycetidae</taxon>
        <taxon>Agaricales</taxon>
        <taxon>Pluteineae</taxon>
        <taxon>Amanitaceae</taxon>
        <taxon>Amanita</taxon>
    </lineage>
</organism>
<sequence>MVSLTESYVTALVVQASLYGLYVTTFWICLRWLMLADKGWGLRRPFDWPMLVAAIIIFASFTTWFGANARLTMEYVRGVKLDLSHVYVVGAVIISGTAGIILTTDAVVIYRCWKVYNKSWRIIALPVLFWLGSSISFILVFYYNHQEFTALDDADFDMVLMWATKSSYAHPVFRPFNALTNIYTTAAIIYRVKRDASKRSGHSFKRLQHLCRILAEIESLYTLTTIPPLVAFFQLDPNKYLVLLEATEAVNFSMAGIAFNLVLIRVGQSRADAAGTCLVCQASDQRLLLEPRHRHRSSTEGQSITQDAA</sequence>
<feature type="transmembrane region" description="Helical" evidence="1">
    <location>
        <begin position="213"/>
        <end position="234"/>
    </location>
</feature>
<protein>
    <submittedName>
        <fullName evidence="2">Uncharacterized protein</fullName>
    </submittedName>
</protein>
<name>A0A0C2WAA1_AMAMK</name>
<dbReference type="HOGENOM" id="CLU_044614_1_1_1"/>
<evidence type="ECO:0000313" key="2">
    <source>
        <dbReference type="EMBL" id="KIL58167.1"/>
    </source>
</evidence>
<dbReference type="AlphaFoldDB" id="A0A0C2WAA1"/>
<dbReference type="EMBL" id="KN818345">
    <property type="protein sequence ID" value="KIL58167.1"/>
    <property type="molecule type" value="Genomic_DNA"/>
</dbReference>
<accession>A0A0C2WAA1</accession>